<dbReference type="AlphaFoldDB" id="A0A5A7US53"/>
<dbReference type="Proteomes" id="UP000321393">
    <property type="component" value="Unassembled WGS sequence"/>
</dbReference>
<dbReference type="GO" id="GO:0016740">
    <property type="term" value="F:transferase activity"/>
    <property type="evidence" value="ECO:0007669"/>
    <property type="project" value="InterPro"/>
</dbReference>
<sequence length="324" mass="36346">MPQLDLKVAFDHLAIKPGSRPVKQAQRRFRPELIPQIELRMNSFKCAFGVTSGKFLGFIERSLGALLAQEEEKGKERALYYLSRTLVGAFMVHLIAKVDPINFVLAELCSNNVAEYQALIIGLQMALEIEVLFIEIYGDSKLIINQLSLQYDEKHEDLKPYFAYARQLIERNLSLMSWKGRVNKEAHAGCKSCGHRKKSQSVPAAADLFKRANDILRSDLLDVCINGPKEKLDSTVISQLATTATTHQQHHSLQAAVDSVKTAMVSITGLDSEKVQQLCDATKQEVDEADKVKIANFLSCKMDHFSHLDLVGHLQKLDNLLDLQ</sequence>
<accession>A0A5A7US53</accession>
<dbReference type="Gene3D" id="3.40.366.10">
    <property type="entry name" value="Malonyl-Coenzyme A Acyl Carrier Protein, domain 2"/>
    <property type="match status" value="1"/>
</dbReference>
<dbReference type="Gene3D" id="3.30.420.10">
    <property type="entry name" value="Ribonuclease H-like superfamily/Ribonuclease H"/>
    <property type="match status" value="1"/>
</dbReference>
<comment type="caution">
    <text evidence="2">The sequence shown here is derived from an EMBL/GenBank/DDBJ whole genome shotgun (WGS) entry which is preliminary data.</text>
</comment>
<feature type="domain" description="RNase H type-1" evidence="1">
    <location>
        <begin position="109"/>
        <end position="189"/>
    </location>
</feature>
<dbReference type="Pfam" id="PF13456">
    <property type="entry name" value="RVT_3"/>
    <property type="match status" value="1"/>
</dbReference>
<proteinExistence type="predicted"/>
<dbReference type="EMBL" id="SSTD01000775">
    <property type="protein sequence ID" value="TYK30189.1"/>
    <property type="molecule type" value="Genomic_DNA"/>
</dbReference>
<evidence type="ECO:0000313" key="2">
    <source>
        <dbReference type="EMBL" id="KAA0057497.1"/>
    </source>
</evidence>
<dbReference type="PANTHER" id="PTHR47170">
    <property type="entry name" value="MALONYL-COA ACP TRANSACYLASE, ACP-BINDING"/>
    <property type="match status" value="1"/>
</dbReference>
<organism evidence="2 4">
    <name type="scientific">Cucumis melo var. makuwa</name>
    <name type="common">Oriental melon</name>
    <dbReference type="NCBI Taxonomy" id="1194695"/>
    <lineage>
        <taxon>Eukaryota</taxon>
        <taxon>Viridiplantae</taxon>
        <taxon>Streptophyta</taxon>
        <taxon>Embryophyta</taxon>
        <taxon>Tracheophyta</taxon>
        <taxon>Spermatophyta</taxon>
        <taxon>Magnoliopsida</taxon>
        <taxon>eudicotyledons</taxon>
        <taxon>Gunneridae</taxon>
        <taxon>Pentapetalae</taxon>
        <taxon>rosids</taxon>
        <taxon>fabids</taxon>
        <taxon>Cucurbitales</taxon>
        <taxon>Cucurbitaceae</taxon>
        <taxon>Benincaseae</taxon>
        <taxon>Cucumis</taxon>
    </lineage>
</organism>
<dbReference type="SUPFAM" id="SSF52151">
    <property type="entry name" value="FabD/lysophospholipase-like"/>
    <property type="match status" value="1"/>
</dbReference>
<gene>
    <name evidence="3" type="ORF">E5676_scaffold216G001830</name>
    <name evidence="2" type="ORF">E6C27_scaffold280G003840</name>
</gene>
<name>A0A5A7US53_CUCMM</name>
<evidence type="ECO:0000313" key="5">
    <source>
        <dbReference type="Proteomes" id="UP000321947"/>
    </source>
</evidence>
<evidence type="ECO:0000259" key="1">
    <source>
        <dbReference type="Pfam" id="PF13456"/>
    </source>
</evidence>
<dbReference type="GO" id="GO:0004523">
    <property type="term" value="F:RNA-DNA hybrid ribonuclease activity"/>
    <property type="evidence" value="ECO:0007669"/>
    <property type="project" value="InterPro"/>
</dbReference>
<dbReference type="OrthoDB" id="541883at2759"/>
<dbReference type="InterPro" id="IPR002156">
    <property type="entry name" value="RNaseH_domain"/>
</dbReference>
<dbReference type="EMBL" id="SSTE01007195">
    <property type="protein sequence ID" value="KAA0057497.1"/>
    <property type="molecule type" value="Genomic_DNA"/>
</dbReference>
<dbReference type="InterPro" id="IPR012337">
    <property type="entry name" value="RNaseH-like_sf"/>
</dbReference>
<evidence type="ECO:0000313" key="4">
    <source>
        <dbReference type="Proteomes" id="UP000321393"/>
    </source>
</evidence>
<dbReference type="InterPro" id="IPR001227">
    <property type="entry name" value="Ac_transferase_dom_sf"/>
</dbReference>
<dbReference type="SUPFAM" id="SSF53098">
    <property type="entry name" value="Ribonuclease H-like"/>
    <property type="match status" value="1"/>
</dbReference>
<dbReference type="InterPro" id="IPR052760">
    <property type="entry name" value="Mitochondrial_malonyltrans"/>
</dbReference>
<dbReference type="InterPro" id="IPR036397">
    <property type="entry name" value="RNaseH_sf"/>
</dbReference>
<dbReference type="GO" id="GO:0003676">
    <property type="term" value="F:nucleic acid binding"/>
    <property type="evidence" value="ECO:0007669"/>
    <property type="project" value="InterPro"/>
</dbReference>
<dbReference type="STRING" id="1194695.A0A5A7US53"/>
<protein>
    <submittedName>
        <fullName evidence="2">Malonyl CoA-acyl carrier protein transacylase</fullName>
    </submittedName>
</protein>
<dbReference type="Proteomes" id="UP000321947">
    <property type="component" value="Unassembled WGS sequence"/>
</dbReference>
<dbReference type="PANTHER" id="PTHR47170:SF2">
    <property type="entry name" value="MALONYL-COA:ACP TRANSACYLASE (MAT) DOMAIN-CONTAINING PROTEIN"/>
    <property type="match status" value="1"/>
</dbReference>
<dbReference type="InterPro" id="IPR016035">
    <property type="entry name" value="Acyl_Trfase/lysoPLipase"/>
</dbReference>
<reference evidence="4 5" key="1">
    <citation type="submission" date="2019-08" db="EMBL/GenBank/DDBJ databases">
        <title>Draft genome sequences of two oriental melons (Cucumis melo L. var makuwa).</title>
        <authorList>
            <person name="Kwon S.-Y."/>
        </authorList>
    </citation>
    <scope>NUCLEOTIDE SEQUENCE [LARGE SCALE GENOMIC DNA]</scope>
    <source>
        <strain evidence="5">cv. Chang Bougi</strain>
        <strain evidence="4">cv. SW 3</strain>
        <tissue evidence="2">Leaf</tissue>
    </source>
</reference>
<evidence type="ECO:0000313" key="3">
    <source>
        <dbReference type="EMBL" id="TYK30189.1"/>
    </source>
</evidence>